<dbReference type="CDD" id="cd06745">
    <property type="entry name" value="PDZ_SIPA1-like"/>
    <property type="match status" value="1"/>
</dbReference>
<accession>A0A670I5V3</accession>
<proteinExistence type="predicted"/>
<feature type="compositionally biased region" description="Basic and acidic residues" evidence="5">
    <location>
        <begin position="79"/>
        <end position="89"/>
    </location>
</feature>
<evidence type="ECO:0000313" key="8">
    <source>
        <dbReference type="Ensembl" id="ENSPMRP00000007096.1"/>
    </source>
</evidence>
<dbReference type="Pfam" id="PF21022">
    <property type="entry name" value="Rap-GAP_dimer"/>
    <property type="match status" value="1"/>
</dbReference>
<keyword evidence="9" id="KW-1185">Reference proteome</keyword>
<feature type="region of interest" description="Disordered" evidence="5">
    <location>
        <begin position="1065"/>
        <end position="1128"/>
    </location>
</feature>
<evidence type="ECO:0000313" key="9">
    <source>
        <dbReference type="Proteomes" id="UP000472272"/>
    </source>
</evidence>
<feature type="compositionally biased region" description="Polar residues" evidence="5">
    <location>
        <begin position="117"/>
        <end position="135"/>
    </location>
</feature>
<keyword evidence="1" id="KW-0343">GTPase activation</keyword>
<dbReference type="PANTHER" id="PTHR15711">
    <property type="entry name" value="RAP GTPASE-ACTIVATING PROTEIN"/>
    <property type="match status" value="1"/>
</dbReference>
<dbReference type="InterPro" id="IPR000331">
    <property type="entry name" value="Rap/Ran_GAP_dom"/>
</dbReference>
<feature type="compositionally biased region" description="Polar residues" evidence="5">
    <location>
        <begin position="1326"/>
        <end position="1337"/>
    </location>
</feature>
<dbReference type="InterPro" id="IPR050989">
    <property type="entry name" value="Rap1_Ran_GAP"/>
</dbReference>
<feature type="compositionally biased region" description="Basic and acidic residues" evidence="5">
    <location>
        <begin position="1277"/>
        <end position="1289"/>
    </location>
</feature>
<feature type="region of interest" description="Disordered" evidence="5">
    <location>
        <begin position="1146"/>
        <end position="1210"/>
    </location>
</feature>
<feature type="compositionally biased region" description="Basic and acidic residues" evidence="5">
    <location>
        <begin position="22"/>
        <end position="31"/>
    </location>
</feature>
<feature type="region of interest" description="Disordered" evidence="5">
    <location>
        <begin position="1351"/>
        <end position="1401"/>
    </location>
</feature>
<feature type="domain" description="PDZ" evidence="7">
    <location>
        <begin position="950"/>
        <end position="1026"/>
    </location>
</feature>
<evidence type="ECO:0000256" key="2">
    <source>
        <dbReference type="ARBA" id="ARBA00022553"/>
    </source>
</evidence>
<dbReference type="Gene3D" id="6.10.140.210">
    <property type="match status" value="1"/>
</dbReference>
<keyword evidence="2" id="KW-0597">Phosphoprotein</keyword>
<keyword evidence="3 4" id="KW-0175">Coiled coil</keyword>
<dbReference type="GeneTree" id="ENSGT00940000155944"/>
<feature type="region of interest" description="Disordered" evidence="5">
    <location>
        <begin position="1"/>
        <end position="171"/>
    </location>
</feature>
<feature type="compositionally biased region" description="Basic and acidic residues" evidence="5">
    <location>
        <begin position="1433"/>
        <end position="1453"/>
    </location>
</feature>
<feature type="region of interest" description="Disordered" evidence="5">
    <location>
        <begin position="1473"/>
        <end position="1495"/>
    </location>
</feature>
<evidence type="ECO:0000259" key="7">
    <source>
        <dbReference type="PROSITE" id="PS50106"/>
    </source>
</evidence>
<dbReference type="Gene3D" id="3.40.50.11210">
    <property type="entry name" value="Rap/Ran-GAP"/>
    <property type="match status" value="1"/>
</dbReference>
<name>A0A670I5V3_PODMU</name>
<dbReference type="SUPFAM" id="SSF50156">
    <property type="entry name" value="PDZ domain-like"/>
    <property type="match status" value="1"/>
</dbReference>
<evidence type="ECO:0000256" key="1">
    <source>
        <dbReference type="ARBA" id="ARBA00022468"/>
    </source>
</evidence>
<feature type="compositionally biased region" description="Polar residues" evidence="5">
    <location>
        <begin position="1146"/>
        <end position="1155"/>
    </location>
</feature>
<feature type="compositionally biased region" description="Polar residues" evidence="5">
    <location>
        <begin position="1188"/>
        <end position="1205"/>
    </location>
</feature>
<reference evidence="8 9" key="1">
    <citation type="journal article" date="2019" name="Proc. Natl. Acad. Sci. U.S.A.">
        <title>Regulatory changes in pterin and carotenoid genes underlie balanced color polymorphisms in the wall lizard.</title>
        <authorList>
            <person name="Andrade P."/>
            <person name="Pinho C."/>
            <person name="Perez I de Lanuza G."/>
            <person name="Afonso S."/>
            <person name="Brejcha J."/>
            <person name="Rubin C.J."/>
            <person name="Wallerman O."/>
            <person name="Pereira P."/>
            <person name="Sabatino S.J."/>
            <person name="Bellati A."/>
            <person name="Pellitteri-Rosa D."/>
            <person name="Bosakova Z."/>
            <person name="Bunikis I."/>
            <person name="Carretero M.A."/>
            <person name="Feiner N."/>
            <person name="Marsik P."/>
            <person name="Pauperio F."/>
            <person name="Salvi D."/>
            <person name="Soler L."/>
            <person name="While G.M."/>
            <person name="Uller T."/>
            <person name="Font E."/>
            <person name="Andersson L."/>
            <person name="Carneiro M."/>
        </authorList>
    </citation>
    <scope>NUCLEOTIDE SEQUENCE</scope>
</reference>
<feature type="compositionally biased region" description="Low complexity" evidence="5">
    <location>
        <begin position="1261"/>
        <end position="1276"/>
    </location>
</feature>
<feature type="region of interest" description="Disordered" evidence="5">
    <location>
        <begin position="194"/>
        <end position="213"/>
    </location>
</feature>
<dbReference type="InterPro" id="IPR021818">
    <property type="entry name" value="SIPA1L_C"/>
</dbReference>
<dbReference type="InterPro" id="IPR036034">
    <property type="entry name" value="PDZ_sf"/>
</dbReference>
<dbReference type="GO" id="GO:0005737">
    <property type="term" value="C:cytoplasm"/>
    <property type="evidence" value="ECO:0007669"/>
    <property type="project" value="TreeGrafter"/>
</dbReference>
<feature type="compositionally biased region" description="Basic and acidic residues" evidence="5">
    <location>
        <begin position="1307"/>
        <end position="1316"/>
    </location>
</feature>
<evidence type="ECO:0000256" key="5">
    <source>
        <dbReference type="SAM" id="MobiDB-lite"/>
    </source>
</evidence>
<dbReference type="Gene3D" id="2.30.42.10">
    <property type="match status" value="1"/>
</dbReference>
<feature type="compositionally biased region" description="Polar residues" evidence="5">
    <location>
        <begin position="202"/>
        <end position="212"/>
    </location>
</feature>
<reference evidence="8" key="3">
    <citation type="submission" date="2025-09" db="UniProtKB">
        <authorList>
            <consortium name="Ensembl"/>
        </authorList>
    </citation>
    <scope>IDENTIFICATION</scope>
</reference>
<feature type="region of interest" description="Disordered" evidence="5">
    <location>
        <begin position="1247"/>
        <end position="1289"/>
    </location>
</feature>
<feature type="compositionally biased region" description="Low complexity" evidence="5">
    <location>
        <begin position="98"/>
        <end position="116"/>
    </location>
</feature>
<feature type="region of interest" description="Disordered" evidence="5">
    <location>
        <begin position="1429"/>
        <end position="1461"/>
    </location>
</feature>
<dbReference type="Pfam" id="PF02145">
    <property type="entry name" value="Rap_GAP"/>
    <property type="match status" value="1"/>
</dbReference>
<dbReference type="Pfam" id="PF11881">
    <property type="entry name" value="SPAR_C"/>
    <property type="match status" value="2"/>
</dbReference>
<feature type="compositionally biased region" description="Polar residues" evidence="5">
    <location>
        <begin position="1080"/>
        <end position="1093"/>
    </location>
</feature>
<dbReference type="FunFam" id="3.40.50.11210:FF:000002">
    <property type="entry name" value="Signal-induced proliferation-associated 1-like protein 1"/>
    <property type="match status" value="1"/>
</dbReference>
<dbReference type="GO" id="GO:0005096">
    <property type="term" value="F:GTPase activator activity"/>
    <property type="evidence" value="ECO:0007669"/>
    <property type="project" value="UniProtKB-KW"/>
</dbReference>
<protein>
    <submittedName>
        <fullName evidence="8">Signal induced proliferation associated 1 like 1</fullName>
    </submittedName>
</protein>
<sequence length="1672" mass="186193">MTSLKRSQTERAVATGVSDGTPKVHSDDFYMRRFRSQNGSLGSSVMAPVGPPRNEGSHHLTSTPGVPKMGVRARIADWPPRKENVKENSRSSQEMDTSSCLDSMSSKSSPGSQGSSINLNSSDSVMLKSIQNTLKSKTRQSENLDSRFLTPDGYHSSPRKALRRIRQRSNSDITLSELDVDSYDECISPSYKSGPSLHREYGSTSSIDKQGTSGEGFFDLLKSFKDEKSDQRGPGTSKFCELLIASGSKGSGFSLDVIDGPITQRENLRLFKEREKPLKRRSKSETGDSSIFRKLRNAKAEGDLGKSSDLEDSRSEDSVRPWTCPKCFAHYDCQSILFDLNEVAVNRHNVIKRRNTTTGASAAAVASLASGPLSHSASFNSPMGSTEDLNSKGSLNMDQGDDKSNDLVMSCPYFRNEIGGEGERKISLTKSNSGSFSGCESASFESTLSSHCTNAGVAVLEVPKENLVLHLDRGKRYIVEHVDLGAYYYRKFFYQKEHWNYFGADENLGPVAVSIRREKPEEIKENGSQYNYRIIFRTSELTTLRGSVLEDAIPSTAKHCTARGLPLKEVLEHVVPELNIHCLRLAFNTPKVTEQLMKLDEQGLSYQLKVGIMYCKSGQSTEEEMYNNESAGPAFEEFLQLLGERVRLKGFEKYRAQLDTKTDSTGTHSLYTTYKDYEIMFHVSTMLPYTPNNKQQLLRKRHIGNDIVTIVFQEPGAESFSPKNIRSHFQHVFVIVRVHNPCTDNVCYSVAATRSRDVPSFGPPIPKGITFPKSNVFRDFLLAKVINAENAAHKSEKFRAMATRTRQEYLKDLAEKNVTNTPIDPSGKFPFISLASKKKEKSKPHPGVELHSSGAVVWSLRAKDYSKGVDIDCLLGISNEFVVIIEQDTKSVVFNCSCRDVIGWTSTDTSVKIFYERGECVSVESFKNPEDIKEIVKRLELVTKGCESVEMTLRRNGLGQLGFHVNYEGIVADVEPYGYAWQAGLRQGSRLVEICTVAVATLSHEQMIDLLRTSVTVKVVIIPPHEDCTPRRSFSEINRMPVMEYKMNDGGVPYEFKFPFRNNNKWQRNANKGQGPHGQQMPSQMQSPATTRVASGKGEGKMPPPERAANIPRSISSDGRPLESRRLSPGSDVYVTVSSIALARSQQCRNSPSNLSSCSETGSGGGTYRQKSMPEGFGMNRRSPASIDRQNTDTSGSGKSTPSWQRSEDSIADQMEPTCHLPAVSKVLPSFRESPTGRLMRQDPVVHLSPNKQGHSDSHYSSHSSSNTLSSNASSVHSEEKWYDSGDRTESELNSYNYLQDRTLEKDSHMMDRKTESSLSLDIHTKSQPASNPLTRENSAFSLSDAVSHTSTMSSRHSASPVVFTSARSSPKEELHSATSPQLAPSFSSSSSSSGPRTFYPRQGATSKYLIGWKKPEGTINSVGFMDSRKRHQSDGNEMAHPRLRASARDLRASPKRASKSNIEEELKKLIDLDSPTPESQKNFKSPFPSTPTSRRALQRTLSDESIYSSQREHFFPSRASLLDQALPNDVLFTSTYPSLPKSLPLRRPSYTLGMKSLHVQRASFFATSDENHRPVSVASNSDQTEDQLPAQMKPYTGKESPPSLASKVNQLESMLRMLQEDLKKEKEDKANLQAEVQHLREDNLRLQEESQNASEKLKKFTEWVFNTIDMS</sequence>
<dbReference type="Pfam" id="PF00595">
    <property type="entry name" value="PDZ"/>
    <property type="match status" value="1"/>
</dbReference>
<feature type="compositionally biased region" description="Basic residues" evidence="5">
    <location>
        <begin position="157"/>
        <end position="167"/>
    </location>
</feature>
<dbReference type="GO" id="GO:0051056">
    <property type="term" value="P:regulation of small GTPase mediated signal transduction"/>
    <property type="evidence" value="ECO:0007669"/>
    <property type="project" value="InterPro"/>
</dbReference>
<reference evidence="8" key="2">
    <citation type="submission" date="2025-08" db="UniProtKB">
        <authorList>
            <consortium name="Ensembl"/>
        </authorList>
    </citation>
    <scope>IDENTIFICATION</scope>
</reference>
<dbReference type="InterPro" id="IPR001478">
    <property type="entry name" value="PDZ"/>
</dbReference>
<dbReference type="Proteomes" id="UP000472272">
    <property type="component" value="Chromosome 1"/>
</dbReference>
<dbReference type="PROSITE" id="PS50106">
    <property type="entry name" value="PDZ"/>
    <property type="match status" value="1"/>
</dbReference>
<evidence type="ECO:0000259" key="6">
    <source>
        <dbReference type="PROSITE" id="PS50085"/>
    </source>
</evidence>
<evidence type="ECO:0000256" key="3">
    <source>
        <dbReference type="ARBA" id="ARBA00023054"/>
    </source>
</evidence>
<evidence type="ECO:0000256" key="4">
    <source>
        <dbReference type="SAM" id="Coils"/>
    </source>
</evidence>
<feature type="region of interest" description="Disordered" evidence="5">
    <location>
        <begin position="1307"/>
        <end position="1337"/>
    </location>
</feature>
<gene>
    <name evidence="8" type="primary">SIPA1L1</name>
</gene>
<dbReference type="SMART" id="SM00228">
    <property type="entry name" value="PDZ"/>
    <property type="match status" value="1"/>
</dbReference>
<feature type="domain" description="Rap-GAP" evidence="6">
    <location>
        <begin position="596"/>
        <end position="813"/>
    </location>
</feature>
<feature type="region of interest" description="Disordered" evidence="5">
    <location>
        <begin position="273"/>
        <end position="292"/>
    </location>
</feature>
<organism evidence="8 9">
    <name type="scientific">Podarcis muralis</name>
    <name type="common">Wall lizard</name>
    <name type="synonym">Lacerta muralis</name>
    <dbReference type="NCBI Taxonomy" id="64176"/>
    <lineage>
        <taxon>Eukaryota</taxon>
        <taxon>Metazoa</taxon>
        <taxon>Chordata</taxon>
        <taxon>Craniata</taxon>
        <taxon>Vertebrata</taxon>
        <taxon>Euteleostomi</taxon>
        <taxon>Lepidosauria</taxon>
        <taxon>Squamata</taxon>
        <taxon>Bifurcata</taxon>
        <taxon>Unidentata</taxon>
        <taxon>Episquamata</taxon>
        <taxon>Laterata</taxon>
        <taxon>Lacertibaenia</taxon>
        <taxon>Lacertidae</taxon>
        <taxon>Podarcis</taxon>
    </lineage>
</organism>
<dbReference type="PROSITE" id="PS50085">
    <property type="entry name" value="RAPGAP"/>
    <property type="match status" value="1"/>
</dbReference>
<feature type="coiled-coil region" evidence="4">
    <location>
        <begin position="1609"/>
        <end position="1657"/>
    </location>
</feature>
<dbReference type="Ensembl" id="ENSPMRT00000007591.1">
    <property type="protein sequence ID" value="ENSPMRP00000007096.1"/>
    <property type="gene ID" value="ENSPMRG00000004811.1"/>
</dbReference>
<dbReference type="SUPFAM" id="SSF111347">
    <property type="entry name" value="Rap/Ran-GAP"/>
    <property type="match status" value="1"/>
</dbReference>
<dbReference type="InterPro" id="IPR035974">
    <property type="entry name" value="Rap/Ran-GAP_sf"/>
</dbReference>
<dbReference type="PANTHER" id="PTHR15711:SF10">
    <property type="entry name" value="SIGNAL-INDUCED PROLIFERATION-ASSOCIATED 1-LIKE PROTEIN 1"/>
    <property type="match status" value="1"/>
</dbReference>